<reference evidence="3" key="2">
    <citation type="journal article" date="2007" name="Science">
        <title>Draft genome sequence of the sexually transmitted pathogen Trichomonas vaginalis.</title>
        <authorList>
            <person name="Carlton J.M."/>
            <person name="Hirt R.P."/>
            <person name="Silva J.C."/>
            <person name="Delcher A.L."/>
            <person name="Schatz M."/>
            <person name="Zhao Q."/>
            <person name="Wortman J.R."/>
            <person name="Bidwell S.L."/>
            <person name="Alsmark U.C.M."/>
            <person name="Besteiro S."/>
            <person name="Sicheritz-Ponten T."/>
            <person name="Noel C.J."/>
            <person name="Dacks J.B."/>
            <person name="Foster P.G."/>
            <person name="Simillion C."/>
            <person name="Van de Peer Y."/>
            <person name="Miranda-Saavedra D."/>
            <person name="Barton G.J."/>
            <person name="Westrop G.D."/>
            <person name="Mueller S."/>
            <person name="Dessi D."/>
            <person name="Fiori P.L."/>
            <person name="Ren Q."/>
            <person name="Paulsen I."/>
            <person name="Zhang H."/>
            <person name="Bastida-Corcuera F.D."/>
            <person name="Simoes-Barbosa A."/>
            <person name="Brown M.T."/>
            <person name="Hayes R.D."/>
            <person name="Mukherjee M."/>
            <person name="Okumura C.Y."/>
            <person name="Schneider R."/>
            <person name="Smith A.J."/>
            <person name="Vanacova S."/>
            <person name="Villalvazo M."/>
            <person name="Haas B.J."/>
            <person name="Pertea M."/>
            <person name="Feldblyum T.V."/>
            <person name="Utterback T.R."/>
            <person name="Shu C.L."/>
            <person name="Osoegawa K."/>
            <person name="de Jong P.J."/>
            <person name="Hrdy I."/>
            <person name="Horvathova L."/>
            <person name="Zubacova Z."/>
            <person name="Dolezal P."/>
            <person name="Malik S.B."/>
            <person name="Logsdon J.M. Jr."/>
            <person name="Henze K."/>
            <person name="Gupta A."/>
            <person name="Wang C.C."/>
            <person name="Dunne R.L."/>
            <person name="Upcroft J.A."/>
            <person name="Upcroft P."/>
            <person name="White O."/>
            <person name="Salzberg S.L."/>
            <person name="Tang P."/>
            <person name="Chiu C.-H."/>
            <person name="Lee Y.-S."/>
            <person name="Embley T.M."/>
            <person name="Coombs G.H."/>
            <person name="Mottram J.C."/>
            <person name="Tachezy J."/>
            <person name="Fraser-Liggett C.M."/>
            <person name="Johnson P.J."/>
        </authorList>
    </citation>
    <scope>NUCLEOTIDE SEQUENCE [LARGE SCALE GENOMIC DNA]</scope>
    <source>
        <strain evidence="3">G3</strain>
    </source>
</reference>
<dbReference type="InterPro" id="IPR036971">
    <property type="entry name" value="PDEase_catalytic_dom_sf"/>
</dbReference>
<dbReference type="GO" id="GO:0141162">
    <property type="term" value="P:negative regulation of cAMP/PKA signal transduction"/>
    <property type="evidence" value="ECO:0000318"/>
    <property type="project" value="GO_Central"/>
</dbReference>
<evidence type="ECO:0008006" key="5">
    <source>
        <dbReference type="Google" id="ProtNLM"/>
    </source>
</evidence>
<dbReference type="KEGG" id="tva:4765375"/>
<evidence type="ECO:0000256" key="1">
    <source>
        <dbReference type="SAM" id="Coils"/>
    </source>
</evidence>
<dbReference type="Gene3D" id="3.30.450.40">
    <property type="match status" value="1"/>
</dbReference>
<gene>
    <name evidence="3" type="ORF">TVAG_499720</name>
</gene>
<dbReference type="GO" id="GO:0004115">
    <property type="term" value="F:3',5'-cyclic-AMP phosphodiesterase activity"/>
    <property type="evidence" value="ECO:0000318"/>
    <property type="project" value="GO_Central"/>
</dbReference>
<dbReference type="STRING" id="5722.A2EIQ7"/>
<dbReference type="SMR" id="A2EIQ7"/>
<dbReference type="InParanoid" id="A2EIQ7"/>
<keyword evidence="4" id="KW-1185">Reference proteome</keyword>
<dbReference type="OrthoDB" id="10451505at2759"/>
<reference evidence="3" key="1">
    <citation type="submission" date="2006-10" db="EMBL/GenBank/DDBJ databases">
        <authorList>
            <person name="Amadeo P."/>
            <person name="Zhao Q."/>
            <person name="Wortman J."/>
            <person name="Fraser-Liggett C."/>
            <person name="Carlton J."/>
        </authorList>
    </citation>
    <scope>NUCLEOTIDE SEQUENCE</scope>
    <source>
        <strain evidence="3">G3</strain>
    </source>
</reference>
<dbReference type="VEuPathDB" id="TrichDB:TVAGG3_0959820"/>
<organism evidence="3 4">
    <name type="scientific">Trichomonas vaginalis (strain ATCC PRA-98 / G3)</name>
    <dbReference type="NCBI Taxonomy" id="412133"/>
    <lineage>
        <taxon>Eukaryota</taxon>
        <taxon>Metamonada</taxon>
        <taxon>Parabasalia</taxon>
        <taxon>Trichomonadida</taxon>
        <taxon>Trichomonadidae</taxon>
        <taxon>Trichomonas</taxon>
    </lineage>
</organism>
<dbReference type="GO" id="GO:0047555">
    <property type="term" value="F:3',5'-cyclic-GMP phosphodiesterase activity"/>
    <property type="evidence" value="ECO:0000318"/>
    <property type="project" value="GO_Central"/>
</dbReference>
<dbReference type="Proteomes" id="UP000001542">
    <property type="component" value="Unassembled WGS sequence"/>
</dbReference>
<feature type="region of interest" description="Disordered" evidence="2">
    <location>
        <begin position="846"/>
        <end position="870"/>
    </location>
</feature>
<evidence type="ECO:0000313" key="3">
    <source>
        <dbReference type="EMBL" id="EAY07484.1"/>
    </source>
</evidence>
<feature type="coiled-coil region" evidence="1">
    <location>
        <begin position="31"/>
        <end position="58"/>
    </location>
</feature>
<evidence type="ECO:0000313" key="4">
    <source>
        <dbReference type="Proteomes" id="UP000001542"/>
    </source>
</evidence>
<dbReference type="EMBL" id="DS113399">
    <property type="protein sequence ID" value="EAY07484.1"/>
    <property type="molecule type" value="Genomic_DNA"/>
</dbReference>
<dbReference type="Gene3D" id="1.10.1300.10">
    <property type="entry name" value="3'5'-cyclic nucleotide phosphodiesterase, catalytic domain"/>
    <property type="match status" value="1"/>
</dbReference>
<sequence length="1135" mass="128241">MGDRVHFSSASELLREHTFEAERLMELHTFHDAKERQLAKLKQEEKELQAILAEQKDLITIFGASVGASSESFGDIPIISGTQTYDSLYTQSRSARDRNEKLTKDRNIYPSDSASNLFAEFDTQLAHQPAGDMANPNANTHPSHAFAQSRQNYYNKSPIDLILQDLQETQNFQQFFEKYPLALMSYCTLFVDDNQRFSGLPTIIEGWEIPVRQQFCQAFIADCRHLAAFQQLITDMYNVPTICEMTSLIETRVPIFYNCPRAFFLKYEQSTDELVFLKEKIQLRFPLKQGIFQRAIVSQNPIESNSDDPEVSQSDTPIIQENKKIFIMPVLSVVSQYQVEGILCLFDKVGGIKDRDYLTTSMLARSIALMIPGLEKSELSRKRTQAFQQAVYNYVSLCTASEMSSIVDHIFTSFTDFFNCESVKLFKVSVEKSVVRELTKFETLEDPIPITGIVGTAITYRQTINSTKPQFSEHYDSVIDCYDENSFSSSLLVSPILDSSKVYWAVVLYNKKELPSFTALDEEALTTICAHMLPILQSAWKNKKLKKTIAESKQQVGQAEALTDVIASLKSPTDLMTMIQRMNKFFRENTHFTSVCLYTVDRFRNELFDKYSEEIDVISLSADHPASKCCKTGSVVEVEDNVDNTKTLYFPVLNTNYSVIGVLKFGGEEKTAQILPSKPLQSHSNNEERRKFIPPQASSLSILNTFRTSISSGRLLSWTNADNNNNTNNEEVSQGSVLKMVKMWQRICGSVLEGALKDIYYNRKKKLIDFINIALFENQFDASFKVWQEVQILIDDFKPLPTSMVDITCAHIPDIVFANTADLTERTINLLKALSSLNGLDARGFSSSNKGVPKPKSQSSMPIINDESGSNGEFLSTTALDFMIMDEDDMLKGIMQTFRDLGVLQFFGCEEETAMEVVLQIRALHPPLPFHSWRLAVDHFQYATFLLLSTGFVKLLSEVEMVSILLFLLTLYSDPIAMEGEPSVDQTISFTLETSGLFSTVSSLFTAFSWTDMSLLQTMGAEQKAQLWRTIDALDSTGQMECFVGASPSIVLCALARQSIFLRERDVAERWAKLKMDEVLDPSEKEDLVELMKIHLEFERDSIVVPILEEAAKLDESMKALISRANINMGSIIGG</sequence>
<dbReference type="AlphaFoldDB" id="A2EIQ7"/>
<dbReference type="SUPFAM" id="SSF109604">
    <property type="entry name" value="HD-domain/PDEase-like"/>
    <property type="match status" value="1"/>
</dbReference>
<dbReference type="GO" id="GO:0007165">
    <property type="term" value="P:signal transduction"/>
    <property type="evidence" value="ECO:0007669"/>
    <property type="project" value="InterPro"/>
</dbReference>
<accession>A2EIQ7</accession>
<dbReference type="RefSeq" id="XP_001319707.1">
    <property type="nucleotide sequence ID" value="XM_001319672.1"/>
</dbReference>
<evidence type="ECO:0000256" key="2">
    <source>
        <dbReference type="SAM" id="MobiDB-lite"/>
    </source>
</evidence>
<name>A2EIQ7_TRIV3</name>
<dbReference type="InterPro" id="IPR029016">
    <property type="entry name" value="GAF-like_dom_sf"/>
</dbReference>
<protein>
    <recommendedName>
        <fullName evidence="5">GAF domain-containing protein</fullName>
    </recommendedName>
</protein>
<dbReference type="SUPFAM" id="SSF55781">
    <property type="entry name" value="GAF domain-like"/>
    <property type="match status" value="2"/>
</dbReference>
<dbReference type="VEuPathDB" id="TrichDB:TVAG_499720"/>
<proteinExistence type="predicted"/>
<keyword evidence="1" id="KW-0175">Coiled coil</keyword>